<organism evidence="13 14">
    <name type="scientific">Hyaloperonospora brassicae</name>
    <name type="common">Brassica downy mildew</name>
    <name type="synonym">Peronospora brassicae</name>
    <dbReference type="NCBI Taxonomy" id="162125"/>
    <lineage>
        <taxon>Eukaryota</taxon>
        <taxon>Sar</taxon>
        <taxon>Stramenopiles</taxon>
        <taxon>Oomycota</taxon>
        <taxon>Peronosporomycetes</taxon>
        <taxon>Peronosporales</taxon>
        <taxon>Peronosporaceae</taxon>
        <taxon>Hyaloperonospora</taxon>
    </lineage>
</organism>
<dbReference type="InterPro" id="IPR050265">
    <property type="entry name" value="Fe/Mn_Superoxide_Dismutase"/>
</dbReference>
<feature type="binding site" evidence="9">
    <location>
        <position position="97"/>
    </location>
    <ligand>
        <name>Mn(2+)</name>
        <dbReference type="ChEBI" id="CHEBI:29035"/>
    </ligand>
</feature>
<dbReference type="GO" id="GO:0030145">
    <property type="term" value="F:manganese ion binding"/>
    <property type="evidence" value="ECO:0007669"/>
    <property type="project" value="TreeGrafter"/>
</dbReference>
<evidence type="ECO:0000259" key="12">
    <source>
        <dbReference type="Pfam" id="PF02777"/>
    </source>
</evidence>
<dbReference type="Gene3D" id="3.55.40.20">
    <property type="entry name" value="Iron/manganese superoxide dismutase, C-terminal domain"/>
    <property type="match status" value="1"/>
</dbReference>
<dbReference type="InterPro" id="IPR036314">
    <property type="entry name" value="SOD_C_sf"/>
</dbReference>
<dbReference type="InterPro" id="IPR019833">
    <property type="entry name" value="Mn/Fe_SOD_BS"/>
</dbReference>
<dbReference type="InterPro" id="IPR019832">
    <property type="entry name" value="Mn/Fe_SOD_C"/>
</dbReference>
<comment type="similarity">
    <text evidence="3 10">Belongs to the iron/manganese superoxide dismutase family.</text>
</comment>
<comment type="cofactor">
    <cofactor evidence="2">
        <name>Fe cation</name>
        <dbReference type="ChEBI" id="CHEBI:24875"/>
    </cofactor>
</comment>
<dbReference type="PANTHER" id="PTHR11404">
    <property type="entry name" value="SUPEROXIDE DISMUTASE 2"/>
    <property type="match status" value="1"/>
</dbReference>
<proteinExistence type="inferred from homology"/>
<keyword evidence="14" id="KW-1185">Reference proteome</keyword>
<feature type="binding site" evidence="9">
    <location>
        <position position="188"/>
    </location>
    <ligand>
        <name>Mn(2+)</name>
        <dbReference type="ChEBI" id="CHEBI:29035"/>
    </ligand>
</feature>
<evidence type="ECO:0000256" key="3">
    <source>
        <dbReference type="ARBA" id="ARBA00008714"/>
    </source>
</evidence>
<evidence type="ECO:0000256" key="8">
    <source>
        <dbReference type="ARBA" id="ARBA00049204"/>
    </source>
</evidence>
<dbReference type="GO" id="GO:0004784">
    <property type="term" value="F:superoxide dismutase activity"/>
    <property type="evidence" value="ECO:0007669"/>
    <property type="project" value="UniProtKB-EC"/>
</dbReference>
<feature type="binding site" evidence="9">
    <location>
        <position position="49"/>
    </location>
    <ligand>
        <name>Mn(2+)</name>
        <dbReference type="ChEBI" id="CHEBI:29035"/>
    </ligand>
</feature>
<dbReference type="AlphaFoldDB" id="A0AAV0UBW7"/>
<sequence>MLRSARLASSLPVRATFGTRAISTAKLPSLPYDFGALEPSIAGQIMEIHHQKHHQTYVTNFNAALEQHAEAEARGDYSKMLTLQPALKFNGGGHVNHSIFWTNLSPAREHGGGEPEGELRKAIDLEFGSLEAFKKVMAAKSAAVQGSGWGWLGFSPESKRVGVVTTSNQDICATTGYVPLLGIDVWEHAYYLQYKNVRPDYLKAIWDVVNWKNVEERYLAAKST</sequence>
<evidence type="ECO:0000256" key="9">
    <source>
        <dbReference type="PIRSR" id="PIRSR000349-1"/>
    </source>
</evidence>
<dbReference type="Gene3D" id="1.10.287.990">
    <property type="entry name" value="Fe,Mn superoxide dismutase (SOD) domain"/>
    <property type="match status" value="1"/>
</dbReference>
<dbReference type="InterPro" id="IPR001189">
    <property type="entry name" value="Mn/Fe_SOD"/>
</dbReference>
<gene>
    <name evidence="13" type="ORF">HBR001_LOCUS5767</name>
</gene>
<dbReference type="SUPFAM" id="SSF54719">
    <property type="entry name" value="Fe,Mn superoxide dismutase (SOD), C-terminal domain"/>
    <property type="match status" value="1"/>
</dbReference>
<keyword evidence="7" id="KW-0464">Manganese</keyword>
<feature type="binding site" evidence="9">
    <location>
        <position position="184"/>
    </location>
    <ligand>
        <name>Mn(2+)</name>
        <dbReference type="ChEBI" id="CHEBI:29035"/>
    </ligand>
</feature>
<accession>A0AAV0UBW7</accession>
<name>A0AAV0UBW7_HYABA</name>
<evidence type="ECO:0000259" key="11">
    <source>
        <dbReference type="Pfam" id="PF00081"/>
    </source>
</evidence>
<evidence type="ECO:0000256" key="10">
    <source>
        <dbReference type="RuleBase" id="RU000414"/>
    </source>
</evidence>
<evidence type="ECO:0000313" key="14">
    <source>
        <dbReference type="Proteomes" id="UP001162031"/>
    </source>
</evidence>
<keyword evidence="6" id="KW-0408">Iron</keyword>
<dbReference type="PANTHER" id="PTHR11404:SF6">
    <property type="entry name" value="SUPEROXIDE DISMUTASE [MN], MITOCHONDRIAL"/>
    <property type="match status" value="1"/>
</dbReference>
<feature type="domain" description="Manganese/iron superoxide dismutase C-terminal" evidence="12">
    <location>
        <begin position="115"/>
        <end position="217"/>
    </location>
</feature>
<keyword evidence="4 9" id="KW-0479">Metal-binding</keyword>
<comment type="function">
    <text evidence="10">Destroys radicals which are normally produced within the cells and which are toxic to biological systems.</text>
</comment>
<evidence type="ECO:0000256" key="7">
    <source>
        <dbReference type="ARBA" id="ARBA00023211"/>
    </source>
</evidence>
<dbReference type="PIRSF" id="PIRSF000349">
    <property type="entry name" value="SODismutase"/>
    <property type="match status" value="1"/>
</dbReference>
<protein>
    <recommendedName>
        <fullName evidence="10">Superoxide dismutase</fullName>
        <ecNumber evidence="10">1.15.1.1</ecNumber>
    </recommendedName>
</protein>
<dbReference type="EC" id="1.15.1.1" evidence="10"/>
<dbReference type="InterPro" id="IPR036324">
    <property type="entry name" value="Mn/Fe_SOD_N_sf"/>
</dbReference>
<evidence type="ECO:0000256" key="4">
    <source>
        <dbReference type="ARBA" id="ARBA00022723"/>
    </source>
</evidence>
<comment type="catalytic activity">
    <reaction evidence="8 10">
        <text>2 superoxide + 2 H(+) = H2O2 + O2</text>
        <dbReference type="Rhea" id="RHEA:20696"/>
        <dbReference type="ChEBI" id="CHEBI:15378"/>
        <dbReference type="ChEBI" id="CHEBI:15379"/>
        <dbReference type="ChEBI" id="CHEBI:16240"/>
        <dbReference type="ChEBI" id="CHEBI:18421"/>
        <dbReference type="EC" id="1.15.1.1"/>
    </reaction>
</comment>
<dbReference type="FunFam" id="3.55.40.20:FF:000002">
    <property type="entry name" value="Superoxide dismutase"/>
    <property type="match status" value="1"/>
</dbReference>
<dbReference type="GO" id="GO:0005739">
    <property type="term" value="C:mitochondrion"/>
    <property type="evidence" value="ECO:0007669"/>
    <property type="project" value="TreeGrafter"/>
</dbReference>
<dbReference type="Pfam" id="PF02777">
    <property type="entry name" value="Sod_Fe_C"/>
    <property type="match status" value="1"/>
</dbReference>
<evidence type="ECO:0000256" key="2">
    <source>
        <dbReference type="ARBA" id="ARBA00001962"/>
    </source>
</evidence>
<evidence type="ECO:0000256" key="1">
    <source>
        <dbReference type="ARBA" id="ARBA00001936"/>
    </source>
</evidence>
<evidence type="ECO:0000313" key="13">
    <source>
        <dbReference type="EMBL" id="CAI5733218.1"/>
    </source>
</evidence>
<dbReference type="PROSITE" id="PS00088">
    <property type="entry name" value="SOD_MN"/>
    <property type="match status" value="1"/>
</dbReference>
<keyword evidence="5 10" id="KW-0560">Oxidoreductase</keyword>
<dbReference type="SUPFAM" id="SSF46609">
    <property type="entry name" value="Fe,Mn superoxide dismutase (SOD), N-terminal domain"/>
    <property type="match status" value="1"/>
</dbReference>
<dbReference type="Proteomes" id="UP001162031">
    <property type="component" value="Unassembled WGS sequence"/>
</dbReference>
<dbReference type="FunFam" id="1.10.287.990:FF:000001">
    <property type="entry name" value="Superoxide dismutase"/>
    <property type="match status" value="1"/>
</dbReference>
<dbReference type="EMBL" id="CANTFL010001193">
    <property type="protein sequence ID" value="CAI5733218.1"/>
    <property type="molecule type" value="Genomic_DNA"/>
</dbReference>
<dbReference type="InterPro" id="IPR019831">
    <property type="entry name" value="Mn/Fe_SOD_N"/>
</dbReference>
<comment type="cofactor">
    <cofactor evidence="1">
        <name>Mn(2+)</name>
        <dbReference type="ChEBI" id="CHEBI:29035"/>
    </cofactor>
</comment>
<dbReference type="Pfam" id="PF00081">
    <property type="entry name" value="Sod_Fe_N"/>
    <property type="match status" value="1"/>
</dbReference>
<reference evidence="13" key="1">
    <citation type="submission" date="2022-12" db="EMBL/GenBank/DDBJ databases">
        <authorList>
            <person name="Webb A."/>
        </authorList>
    </citation>
    <scope>NUCLEOTIDE SEQUENCE</scope>
    <source>
        <strain evidence="13">Hp1</strain>
    </source>
</reference>
<dbReference type="PRINTS" id="PR01703">
    <property type="entry name" value="MNSODISMTASE"/>
</dbReference>
<evidence type="ECO:0000256" key="5">
    <source>
        <dbReference type="ARBA" id="ARBA00023002"/>
    </source>
</evidence>
<feature type="domain" description="Manganese/iron superoxide dismutase N-terminal" evidence="11">
    <location>
        <begin position="26"/>
        <end position="105"/>
    </location>
</feature>
<comment type="caution">
    <text evidence="13">The sequence shown here is derived from an EMBL/GenBank/DDBJ whole genome shotgun (WGS) entry which is preliminary data.</text>
</comment>
<evidence type="ECO:0000256" key="6">
    <source>
        <dbReference type="ARBA" id="ARBA00023004"/>
    </source>
</evidence>